<accession>A0ABS3WG61</accession>
<dbReference type="CDD" id="cd08267">
    <property type="entry name" value="MDR1"/>
    <property type="match status" value="1"/>
</dbReference>
<dbReference type="SMART" id="SM00829">
    <property type="entry name" value="PKS_ER"/>
    <property type="match status" value="1"/>
</dbReference>
<dbReference type="PANTHER" id="PTHR44013:SF1">
    <property type="entry name" value="ZINC-TYPE ALCOHOL DEHYDROGENASE-LIKE PROTEIN C16A3.02C"/>
    <property type="match status" value="1"/>
</dbReference>
<dbReference type="RefSeq" id="WP_208849825.1">
    <property type="nucleotide sequence ID" value="NZ_JAGGDJ010000027.1"/>
</dbReference>
<dbReference type="EMBL" id="JAGGDJ010000027">
    <property type="protein sequence ID" value="MBO7747101.1"/>
    <property type="molecule type" value="Genomic_DNA"/>
</dbReference>
<name>A0ABS3WG61_9BACL</name>
<dbReference type="InterPro" id="IPR036291">
    <property type="entry name" value="NAD(P)-bd_dom_sf"/>
</dbReference>
<evidence type="ECO:0000259" key="1">
    <source>
        <dbReference type="SMART" id="SM00829"/>
    </source>
</evidence>
<dbReference type="InterPro" id="IPR011032">
    <property type="entry name" value="GroES-like_sf"/>
</dbReference>
<proteinExistence type="predicted"/>
<feature type="domain" description="Enoyl reductase (ER)" evidence="1">
    <location>
        <begin position="10"/>
        <end position="318"/>
    </location>
</feature>
<reference evidence="2 3" key="1">
    <citation type="submission" date="2021-03" db="EMBL/GenBank/DDBJ databases">
        <title>Paenibacillus artemisicola MWE-103 whole genome sequence.</title>
        <authorList>
            <person name="Ham Y.J."/>
        </authorList>
    </citation>
    <scope>NUCLEOTIDE SEQUENCE [LARGE SCALE GENOMIC DNA]</scope>
    <source>
        <strain evidence="2 3">MWE-103</strain>
    </source>
</reference>
<dbReference type="Proteomes" id="UP000670947">
    <property type="component" value="Unassembled WGS sequence"/>
</dbReference>
<dbReference type="Pfam" id="PF08240">
    <property type="entry name" value="ADH_N"/>
    <property type="match status" value="1"/>
</dbReference>
<organism evidence="2 3">
    <name type="scientific">Paenibacillus artemisiicola</name>
    <dbReference type="NCBI Taxonomy" id="1172618"/>
    <lineage>
        <taxon>Bacteria</taxon>
        <taxon>Bacillati</taxon>
        <taxon>Bacillota</taxon>
        <taxon>Bacilli</taxon>
        <taxon>Bacillales</taxon>
        <taxon>Paenibacillaceae</taxon>
        <taxon>Paenibacillus</taxon>
    </lineage>
</organism>
<gene>
    <name evidence="2" type="ORF">I8J29_23145</name>
</gene>
<evidence type="ECO:0000313" key="3">
    <source>
        <dbReference type="Proteomes" id="UP000670947"/>
    </source>
</evidence>
<protein>
    <submittedName>
        <fullName evidence="2">NAD(P)-dependent alcohol dehydrogenase</fullName>
    </submittedName>
</protein>
<dbReference type="Gene3D" id="3.40.50.720">
    <property type="entry name" value="NAD(P)-binding Rossmann-like Domain"/>
    <property type="match status" value="1"/>
</dbReference>
<dbReference type="PANTHER" id="PTHR44013">
    <property type="entry name" value="ZINC-TYPE ALCOHOL DEHYDROGENASE-LIKE PROTEIN C16A3.02C"/>
    <property type="match status" value="1"/>
</dbReference>
<evidence type="ECO:0000313" key="2">
    <source>
        <dbReference type="EMBL" id="MBO7747101.1"/>
    </source>
</evidence>
<dbReference type="Pfam" id="PF13602">
    <property type="entry name" value="ADH_zinc_N_2"/>
    <property type="match status" value="1"/>
</dbReference>
<dbReference type="SUPFAM" id="SSF50129">
    <property type="entry name" value="GroES-like"/>
    <property type="match status" value="1"/>
</dbReference>
<dbReference type="InterPro" id="IPR020843">
    <property type="entry name" value="ER"/>
</dbReference>
<comment type="caution">
    <text evidence="2">The sequence shown here is derived from an EMBL/GenBank/DDBJ whole genome shotgun (WGS) entry which is preliminary data.</text>
</comment>
<dbReference type="InterPro" id="IPR052733">
    <property type="entry name" value="Chloroplast_QOR"/>
</dbReference>
<dbReference type="SUPFAM" id="SSF51735">
    <property type="entry name" value="NAD(P)-binding Rossmann-fold domains"/>
    <property type="match status" value="1"/>
</dbReference>
<dbReference type="InterPro" id="IPR013154">
    <property type="entry name" value="ADH-like_N"/>
</dbReference>
<dbReference type="Gene3D" id="3.90.180.10">
    <property type="entry name" value="Medium-chain alcohol dehydrogenases, catalytic domain"/>
    <property type="match status" value="1"/>
</dbReference>
<keyword evidence="3" id="KW-1185">Reference proteome</keyword>
<sequence>MKAMVQRAYGAPDVLALQEVATPSPGRTDVLIRIHASKAGPSDCAFRKGDPVMIKWLYGLSKPRFGIGGTELAGVVEAVGKEVTRFKPGDRVLGLSPKTFGAYADYKCLPEDSPLARIPDNIAYEEAVAICDGGATALTFLRDKAKLRSGQRVLINGASGAVGIYAVQLAKYYGAEVTGVCSAANEALVRQAGADDVVDYTREDFTQAHAAYDVLLDAVGKRSFPACKRALTAKGLYLTTVPSLSILLQMMRTSLTNGKKAVFATAGLMQNQANLAFLMELAKHGTLKAVIDRRYPLELLPEAHRYVETERKKGNVIITVRH</sequence>